<organism evidence="1 2">
    <name type="scientific">Actinoplanes palleronii</name>
    <dbReference type="NCBI Taxonomy" id="113570"/>
    <lineage>
        <taxon>Bacteria</taxon>
        <taxon>Bacillati</taxon>
        <taxon>Actinomycetota</taxon>
        <taxon>Actinomycetes</taxon>
        <taxon>Micromonosporales</taxon>
        <taxon>Micromonosporaceae</taxon>
        <taxon>Actinoplanes</taxon>
    </lineage>
</organism>
<sequence>MTVTDEQLASTGNVVHPGYRHVTKQFSPGAPLALPATYLKWYDLRRTDQAVHEVGARAFLTAEITAGRLPISGDLGFVIHHRSGEHVHLLLVCTWRDDNEMWETVYVRDIRRDDTFALMPPTTHRGVICVWEFGVVAHEHAAWTRYLRSTRDTAAKRAYTESLRTGTI</sequence>
<protein>
    <submittedName>
        <fullName evidence="1">Uncharacterized protein</fullName>
    </submittedName>
</protein>
<evidence type="ECO:0000313" key="1">
    <source>
        <dbReference type="EMBL" id="GIE71132.1"/>
    </source>
</evidence>
<dbReference type="RefSeq" id="WP_203829042.1">
    <property type="nucleotide sequence ID" value="NZ_BAAATY010000038.1"/>
</dbReference>
<accession>A0ABQ4BKC9</accession>
<evidence type="ECO:0000313" key="2">
    <source>
        <dbReference type="Proteomes" id="UP000624709"/>
    </source>
</evidence>
<keyword evidence="2" id="KW-1185">Reference proteome</keyword>
<gene>
    <name evidence="1" type="ORF">Apa02nite_072400</name>
</gene>
<dbReference type="EMBL" id="BOMS01000120">
    <property type="protein sequence ID" value="GIE71132.1"/>
    <property type="molecule type" value="Genomic_DNA"/>
</dbReference>
<comment type="caution">
    <text evidence="1">The sequence shown here is derived from an EMBL/GenBank/DDBJ whole genome shotgun (WGS) entry which is preliminary data.</text>
</comment>
<proteinExistence type="predicted"/>
<reference evidence="1 2" key="1">
    <citation type="submission" date="2021-01" db="EMBL/GenBank/DDBJ databases">
        <title>Whole genome shotgun sequence of Actinoplanes palleronii NBRC 14916.</title>
        <authorList>
            <person name="Komaki H."/>
            <person name="Tamura T."/>
        </authorList>
    </citation>
    <scope>NUCLEOTIDE SEQUENCE [LARGE SCALE GENOMIC DNA]</scope>
    <source>
        <strain evidence="1 2">NBRC 14916</strain>
    </source>
</reference>
<name>A0ABQ4BKC9_9ACTN</name>
<dbReference type="Proteomes" id="UP000624709">
    <property type="component" value="Unassembled WGS sequence"/>
</dbReference>